<sequence length="640" mass="70962">MGIEAKQDALCSIKKTLRCAVRTTWRCASQCWAVFSLLLLLYLLYKYSPRFFTFLLNLSTSPVIICTAILLGVLISYGGAHFPEVDKDRKAPEDISAPKFEISSRNVNIKPDQNFSVPSTEESIIREASFGRRASNKCTDLDESVPLLKGPDEQDERVDAADGRPVKMLTSVPSMGDLKANEEKESKDAFLSKDKGDEYANSSEDVHRDRVDGKEATLSVYSSSESVREDTEMVETPNYEGRVYTDSQSGEVVDVSEHKAVDGAAVKCRWGRAFSVRRRKRLADIKIEATNSVVDNQLVHSLCSPPTRVIGSYDSSSGFDPDNAERHSPDVSVTGVGAALDETEPLVGADSSCPDQITNDEADNHPSITPHDSQVEIDSNDVADNSKAKDDGEEKDAGTEPAFLWTADNEKNVMDLGYSERERNRRLEILMVRRKSKKNINFELDSMGGIIDDLSRSQLQPISISARQMNPFADDAELPGSAPPILHPQKSPFNFLTEQLTETGVTACHNLEPQESMEVLHQDALFKRHESFSFGRPPQRHGTRFKPFVLEEFHSDEAGTSSFQRQFSDRSVSRLSIVSECDTVSSVGDQEHNDLIRNYIRGVRESTSLLGQDSDLVYAGNECSDGIIFVDNETLSSVIC</sequence>
<dbReference type="PANTHER" id="PTHR33870:SF27">
    <property type="entry name" value="OS05G0490400 PROTEIN"/>
    <property type="match status" value="1"/>
</dbReference>
<name>A0ABC8WG65_9POAL</name>
<reference evidence="3 4" key="2">
    <citation type="submission" date="2024-10" db="EMBL/GenBank/DDBJ databases">
        <authorList>
            <person name="Ryan C."/>
        </authorList>
    </citation>
    <scope>NUCLEOTIDE SEQUENCE [LARGE SCALE GENOMIC DNA]</scope>
</reference>
<dbReference type="AlphaFoldDB" id="A0ABC8WG65"/>
<evidence type="ECO:0000256" key="1">
    <source>
        <dbReference type="SAM" id="MobiDB-lite"/>
    </source>
</evidence>
<reference evidence="4" key="1">
    <citation type="submission" date="2024-06" db="EMBL/GenBank/DDBJ databases">
        <authorList>
            <person name="Ryan C."/>
        </authorList>
    </citation>
    <scope>NUCLEOTIDE SEQUENCE [LARGE SCALE GENOMIC DNA]</scope>
</reference>
<keyword evidence="2" id="KW-0812">Transmembrane</keyword>
<feature type="transmembrane region" description="Helical" evidence="2">
    <location>
        <begin position="51"/>
        <end position="80"/>
    </location>
</feature>
<keyword evidence="2" id="KW-1133">Transmembrane helix</keyword>
<dbReference type="Proteomes" id="UP001497457">
    <property type="component" value="Chromosome 12b"/>
</dbReference>
<dbReference type="PANTHER" id="PTHR33870">
    <property type="entry name" value="CARDIOMYOPATHY-ASSOCIATED PROTEIN"/>
    <property type="match status" value="1"/>
</dbReference>
<accession>A0ABC8WG65</accession>
<dbReference type="EMBL" id="OZ075122">
    <property type="protein sequence ID" value="CAL4908824.1"/>
    <property type="molecule type" value="Genomic_DNA"/>
</dbReference>
<protein>
    <submittedName>
        <fullName evidence="3">Uncharacterized protein</fullName>
    </submittedName>
</protein>
<gene>
    <name evidence="3" type="ORF">URODEC1_LOCUS13324</name>
</gene>
<feature type="region of interest" description="Disordered" evidence="1">
    <location>
        <begin position="142"/>
        <end position="234"/>
    </location>
</feature>
<keyword evidence="4" id="KW-1185">Reference proteome</keyword>
<evidence type="ECO:0000313" key="4">
    <source>
        <dbReference type="Proteomes" id="UP001497457"/>
    </source>
</evidence>
<feature type="compositionally biased region" description="Basic and acidic residues" evidence="1">
    <location>
        <begin position="384"/>
        <end position="398"/>
    </location>
</feature>
<proteinExistence type="predicted"/>
<feature type="region of interest" description="Disordered" evidence="1">
    <location>
        <begin position="343"/>
        <end position="402"/>
    </location>
</feature>
<organism evidence="3 4">
    <name type="scientific">Urochloa decumbens</name>
    <dbReference type="NCBI Taxonomy" id="240449"/>
    <lineage>
        <taxon>Eukaryota</taxon>
        <taxon>Viridiplantae</taxon>
        <taxon>Streptophyta</taxon>
        <taxon>Embryophyta</taxon>
        <taxon>Tracheophyta</taxon>
        <taxon>Spermatophyta</taxon>
        <taxon>Magnoliopsida</taxon>
        <taxon>Liliopsida</taxon>
        <taxon>Poales</taxon>
        <taxon>Poaceae</taxon>
        <taxon>PACMAD clade</taxon>
        <taxon>Panicoideae</taxon>
        <taxon>Panicodae</taxon>
        <taxon>Paniceae</taxon>
        <taxon>Melinidinae</taxon>
        <taxon>Urochloa</taxon>
    </lineage>
</organism>
<feature type="transmembrane region" description="Helical" evidence="2">
    <location>
        <begin position="24"/>
        <end position="45"/>
    </location>
</feature>
<feature type="compositionally biased region" description="Basic and acidic residues" evidence="1">
    <location>
        <begin position="179"/>
        <end position="215"/>
    </location>
</feature>
<evidence type="ECO:0000313" key="3">
    <source>
        <dbReference type="EMBL" id="CAL4908824.1"/>
    </source>
</evidence>
<keyword evidence="2" id="KW-0472">Membrane</keyword>
<evidence type="ECO:0000256" key="2">
    <source>
        <dbReference type="SAM" id="Phobius"/>
    </source>
</evidence>